<dbReference type="InterPro" id="IPR002104">
    <property type="entry name" value="Integrase_catalytic"/>
</dbReference>
<dbReference type="PANTHER" id="PTHR30349">
    <property type="entry name" value="PHAGE INTEGRASE-RELATED"/>
    <property type="match status" value="1"/>
</dbReference>
<comment type="caution">
    <text evidence="5">The sequence shown here is derived from an EMBL/GenBank/DDBJ whole genome shotgun (WGS) entry which is preliminary data.</text>
</comment>
<keyword evidence="3" id="KW-0233">DNA recombination</keyword>
<evidence type="ECO:0000313" key="6">
    <source>
        <dbReference type="Proteomes" id="UP001160334"/>
    </source>
</evidence>
<dbReference type="PROSITE" id="PS51898">
    <property type="entry name" value="TYR_RECOMBINASE"/>
    <property type="match status" value="1"/>
</dbReference>
<name>A0ABT6MJ54_9NOCA</name>
<dbReference type="Gene3D" id="1.10.443.10">
    <property type="entry name" value="Intergrase catalytic core"/>
    <property type="match status" value="1"/>
</dbReference>
<organism evidence="5 6">
    <name type="scientific">Prescottella agglutinans</name>
    <dbReference type="NCBI Taxonomy" id="1644129"/>
    <lineage>
        <taxon>Bacteria</taxon>
        <taxon>Bacillati</taxon>
        <taxon>Actinomycetota</taxon>
        <taxon>Actinomycetes</taxon>
        <taxon>Mycobacteriales</taxon>
        <taxon>Nocardiaceae</taxon>
        <taxon>Prescottella</taxon>
    </lineage>
</organism>
<dbReference type="Pfam" id="PF00589">
    <property type="entry name" value="Phage_integrase"/>
    <property type="match status" value="1"/>
</dbReference>
<dbReference type="InterPro" id="IPR011010">
    <property type="entry name" value="DNA_brk_join_enz"/>
</dbReference>
<dbReference type="Proteomes" id="UP001160334">
    <property type="component" value="Unassembled WGS sequence"/>
</dbReference>
<dbReference type="InterPro" id="IPR050090">
    <property type="entry name" value="Tyrosine_recombinase_XerCD"/>
</dbReference>
<dbReference type="InterPro" id="IPR013762">
    <property type="entry name" value="Integrase-like_cat_sf"/>
</dbReference>
<evidence type="ECO:0000259" key="4">
    <source>
        <dbReference type="PROSITE" id="PS51898"/>
    </source>
</evidence>
<evidence type="ECO:0000256" key="3">
    <source>
        <dbReference type="ARBA" id="ARBA00023172"/>
    </source>
</evidence>
<dbReference type="PANTHER" id="PTHR30349:SF41">
    <property type="entry name" value="INTEGRASE_RECOMBINASE PROTEIN MJ0367-RELATED"/>
    <property type="match status" value="1"/>
</dbReference>
<dbReference type="EMBL" id="JARXVC010000020">
    <property type="protein sequence ID" value="MDH6284260.1"/>
    <property type="molecule type" value="Genomic_DNA"/>
</dbReference>
<evidence type="ECO:0000313" key="5">
    <source>
        <dbReference type="EMBL" id="MDH6284260.1"/>
    </source>
</evidence>
<dbReference type="RefSeq" id="WP_280763490.1">
    <property type="nucleotide sequence ID" value="NZ_JARXVC010000020.1"/>
</dbReference>
<sequence length="339" mass="37184">MPEAANLTARFEEFLVYRSTGKPSPATVKAYRQDFDAIAALLAAEASASVGDLGCDLLDKDRMRAAFAGYADSHSAASIRRCWSTWNTLCDYLFTADIIVANPMSAVLRPKIPKTVPKSFDNTAVQRLVEALMEPDDANTRAWQERDFAIVLTALLTGCRLSELVVMNIGDLRDTDDTGRVKAIMVHGKGNKERVLTAEPALVDVLTMYLESRLTRFPGTAKPRSSPTASPWRRLRATDPLFVGPDGERITGPTIQYRVERAYRRAGVNGQRAKGALVHQLRHTFATSLADADVNVYTLMTLLGHDSMTTTQRYTQGAGKETRAAAATNPVYDIVAATR</sequence>
<comment type="similarity">
    <text evidence="1">Belongs to the 'phage' integrase family.</text>
</comment>
<dbReference type="InterPro" id="IPR010998">
    <property type="entry name" value="Integrase_recombinase_N"/>
</dbReference>
<reference evidence="5 6" key="1">
    <citation type="submission" date="2023-04" db="EMBL/GenBank/DDBJ databases">
        <title>Forest soil microbial communities from Buena Vista Peninsula, Colon Province, Panama.</title>
        <authorList>
            <person name="Bouskill N."/>
        </authorList>
    </citation>
    <scope>NUCLEOTIDE SEQUENCE [LARGE SCALE GENOMIC DNA]</scope>
    <source>
        <strain evidence="5 6">CFH S0262</strain>
    </source>
</reference>
<proteinExistence type="inferred from homology"/>
<keyword evidence="6" id="KW-1185">Reference proteome</keyword>
<gene>
    <name evidence="5" type="ORF">M2280_005518</name>
</gene>
<keyword evidence="2" id="KW-0238">DNA-binding</keyword>
<evidence type="ECO:0000256" key="2">
    <source>
        <dbReference type="ARBA" id="ARBA00023125"/>
    </source>
</evidence>
<accession>A0ABT6MJ54</accession>
<dbReference type="Gene3D" id="1.10.150.130">
    <property type="match status" value="1"/>
</dbReference>
<evidence type="ECO:0000256" key="1">
    <source>
        <dbReference type="ARBA" id="ARBA00008857"/>
    </source>
</evidence>
<feature type="domain" description="Tyr recombinase" evidence="4">
    <location>
        <begin position="115"/>
        <end position="327"/>
    </location>
</feature>
<protein>
    <submittedName>
        <fullName evidence="5">Integrase/recombinase XerC</fullName>
    </submittedName>
</protein>
<dbReference type="SUPFAM" id="SSF56349">
    <property type="entry name" value="DNA breaking-rejoining enzymes"/>
    <property type="match status" value="1"/>
</dbReference>